<dbReference type="EMBL" id="LGLK01000057">
    <property type="protein sequence ID" value="KPC17905.1"/>
    <property type="molecule type" value="Genomic_DNA"/>
</dbReference>
<gene>
    <name evidence="1" type="ORF">AC499_0148</name>
    <name evidence="2" type="ORF">AC499_1107</name>
</gene>
<protein>
    <submittedName>
        <fullName evidence="1">Uncharacterized protein</fullName>
    </submittedName>
</protein>
<dbReference type="EMBL" id="LGLK01000057">
    <property type="protein sequence ID" value="KPC16946.1"/>
    <property type="molecule type" value="Genomic_DNA"/>
</dbReference>
<dbReference type="Proteomes" id="UP000037943">
    <property type="component" value="Unassembled WGS sequence"/>
</dbReference>
<name>A0ABR5KQH3_PSEAV</name>
<reference evidence="1 3" key="1">
    <citation type="submission" date="2015-07" db="EMBL/GenBank/DDBJ databases">
        <authorList>
            <person name="O'Brien H.E."/>
            <person name="Thakur S."/>
            <person name="Gong Y."/>
            <person name="Wang P.W."/>
            <person name="Guttman D.S."/>
        </authorList>
    </citation>
    <scope>NUCLEOTIDE SEQUENCE [LARGE SCALE GENOMIC DNA]</scope>
    <source>
        <strain evidence="1 3">107</strain>
    </source>
</reference>
<comment type="caution">
    <text evidence="1">The sequence shown here is derived from an EMBL/GenBank/DDBJ whole genome shotgun (WGS) entry which is preliminary data.</text>
</comment>
<evidence type="ECO:0000313" key="1">
    <source>
        <dbReference type="EMBL" id="KPC16946.1"/>
    </source>
</evidence>
<proteinExistence type="predicted"/>
<reference evidence="1 3" key="2">
    <citation type="submission" date="2015-10" db="EMBL/GenBank/DDBJ databases">
        <title>Comparative genomics and high-throughput reverse genetic screens identify a new phytobacterial MAMP and an Arabidopsis receptor required for immune elicitation.</title>
        <authorList>
            <person name="Mott G.A."/>
            <person name="Thakur S."/>
            <person name="Wang P.W."/>
            <person name="Desveaux D."/>
            <person name="Guttman D.S."/>
        </authorList>
    </citation>
    <scope>NUCLEOTIDE SEQUENCE [LARGE SCALE GENOMIC DNA]</scope>
    <source>
        <strain evidence="1 3">107</strain>
    </source>
</reference>
<keyword evidence="3" id="KW-1185">Reference proteome</keyword>
<evidence type="ECO:0000313" key="2">
    <source>
        <dbReference type="EMBL" id="KPC17905.1"/>
    </source>
</evidence>
<accession>A0ABR5KQH3</accession>
<evidence type="ECO:0000313" key="3">
    <source>
        <dbReference type="Proteomes" id="UP000037943"/>
    </source>
</evidence>
<sequence>MALSIFHYGETFAIENDLEFIRQFTTQRNVCKKKLATR</sequence>
<organism evidence="1 3">
    <name type="scientific">Pseudomonas amygdali pv. lachrymans</name>
    <name type="common">Pseudomonas syringae pv. lachrymans</name>
    <dbReference type="NCBI Taxonomy" id="53707"/>
    <lineage>
        <taxon>Bacteria</taxon>
        <taxon>Pseudomonadati</taxon>
        <taxon>Pseudomonadota</taxon>
        <taxon>Gammaproteobacteria</taxon>
        <taxon>Pseudomonadales</taxon>
        <taxon>Pseudomonadaceae</taxon>
        <taxon>Pseudomonas</taxon>
        <taxon>Pseudomonas amygdali</taxon>
    </lineage>
</organism>